<feature type="compositionally biased region" description="Basic residues" evidence="1">
    <location>
        <begin position="132"/>
        <end position="145"/>
    </location>
</feature>
<protein>
    <submittedName>
        <fullName evidence="3">Uncharacterized protein LOC116939748</fullName>
    </submittedName>
</protein>
<sequence>MQRTVRGTGAGHLQRAQRVARDRLLRQLERQRVHCVRELAHRVDTEHRLLAAIAGSRSTAATLAGPVAAATAVTAAATAVTATTRPPVPRGQAERSSLVPGEVVKASDSKSSAVCFPGVMCESALRSDRGAPHRHNHRYPHHYPQHRLTSQSQPITKLSLPSPHGETSSMSCLNGYAVNHNGDEQTQRSDCLEDKHTSTRSKDSDAKHDHQCDDHHRVHQCGNRRHDRLQQGYRRIAQADLEETGPTYTGGDELRAVDGREELPLAFPRRHRSRQRRGRSPAAHAGASSGPRTGVRARRDEAARARKAERARRRRERITERTRLPPLWDRGRHGEGAGEAAPEQGDWARVLRDVRYLRIHDCGEGSHASGEPEQGSRDGSAVG</sequence>
<feature type="compositionally biased region" description="Basic residues" evidence="1">
    <location>
        <begin position="268"/>
        <end position="279"/>
    </location>
</feature>
<feature type="compositionally biased region" description="Basic and acidic residues" evidence="1">
    <location>
        <begin position="181"/>
        <end position="211"/>
    </location>
</feature>
<feature type="compositionally biased region" description="Basic and acidic residues" evidence="1">
    <location>
        <begin position="252"/>
        <end position="263"/>
    </location>
</feature>
<accession>A0AAJ7SRV5</accession>
<gene>
    <name evidence="3" type="primary">LOC116939748</name>
</gene>
<proteinExistence type="predicted"/>
<evidence type="ECO:0000313" key="2">
    <source>
        <dbReference type="Proteomes" id="UP001318040"/>
    </source>
</evidence>
<feature type="compositionally biased region" description="Basic and acidic residues" evidence="1">
    <location>
        <begin position="317"/>
        <end position="336"/>
    </location>
</feature>
<feature type="region of interest" description="Disordered" evidence="1">
    <location>
        <begin position="362"/>
        <end position="383"/>
    </location>
</feature>
<keyword evidence="2" id="KW-1185">Reference proteome</keyword>
<dbReference type="RefSeq" id="XP_032804402.1">
    <property type="nucleotide sequence ID" value="XM_032948511.1"/>
</dbReference>
<feature type="region of interest" description="Disordered" evidence="1">
    <location>
        <begin position="238"/>
        <end position="347"/>
    </location>
</feature>
<dbReference type="KEGG" id="pmrn:116939748"/>
<dbReference type="AlphaFoldDB" id="A0AAJ7SRV5"/>
<reference evidence="3" key="1">
    <citation type="submission" date="2025-08" db="UniProtKB">
        <authorList>
            <consortium name="RefSeq"/>
        </authorList>
    </citation>
    <scope>IDENTIFICATION</scope>
    <source>
        <tissue evidence="3">Sperm</tissue>
    </source>
</reference>
<evidence type="ECO:0000313" key="3">
    <source>
        <dbReference type="RefSeq" id="XP_032804402.1"/>
    </source>
</evidence>
<feature type="region of interest" description="Disordered" evidence="1">
    <location>
        <begin position="84"/>
        <end position="104"/>
    </location>
</feature>
<dbReference type="Proteomes" id="UP001318040">
    <property type="component" value="Chromosome 6"/>
</dbReference>
<name>A0AAJ7SRV5_PETMA</name>
<organism evidence="2 3">
    <name type="scientific">Petromyzon marinus</name>
    <name type="common">Sea lamprey</name>
    <dbReference type="NCBI Taxonomy" id="7757"/>
    <lineage>
        <taxon>Eukaryota</taxon>
        <taxon>Metazoa</taxon>
        <taxon>Chordata</taxon>
        <taxon>Craniata</taxon>
        <taxon>Vertebrata</taxon>
        <taxon>Cyclostomata</taxon>
        <taxon>Hyperoartia</taxon>
        <taxon>Petromyzontiformes</taxon>
        <taxon>Petromyzontidae</taxon>
        <taxon>Petromyzon</taxon>
    </lineage>
</organism>
<feature type="compositionally biased region" description="Basic and acidic residues" evidence="1">
    <location>
        <begin position="297"/>
        <end position="308"/>
    </location>
</feature>
<feature type="compositionally biased region" description="Low complexity" evidence="1">
    <location>
        <begin position="280"/>
        <end position="292"/>
    </location>
</feature>
<feature type="region of interest" description="Disordered" evidence="1">
    <location>
        <begin position="127"/>
        <end position="211"/>
    </location>
</feature>
<dbReference type="GeneID" id="116939748"/>
<evidence type="ECO:0000256" key="1">
    <source>
        <dbReference type="SAM" id="MobiDB-lite"/>
    </source>
</evidence>